<dbReference type="InterPro" id="IPR017941">
    <property type="entry name" value="Rieske_2Fe-2S"/>
</dbReference>
<proteinExistence type="inferred from homology"/>
<dbReference type="Gene3D" id="2.102.10.10">
    <property type="entry name" value="Rieske [2Fe-2S] iron-sulphur domain"/>
    <property type="match status" value="1"/>
</dbReference>
<dbReference type="CDD" id="cd00680">
    <property type="entry name" value="RHO_alpha_C"/>
    <property type="match status" value="1"/>
</dbReference>
<dbReference type="SUPFAM" id="SSF50022">
    <property type="entry name" value="ISP domain"/>
    <property type="match status" value="1"/>
</dbReference>
<dbReference type="EC" id="1.14.15.7" evidence="4"/>
<evidence type="ECO:0000256" key="6">
    <source>
        <dbReference type="ARBA" id="ARBA00022714"/>
    </source>
</evidence>
<evidence type="ECO:0000256" key="11">
    <source>
        <dbReference type="ARBA" id="ARBA00049097"/>
    </source>
</evidence>
<evidence type="ECO:0000313" key="12">
    <source>
        <dbReference type="EMBL" id="VTT76501.1"/>
    </source>
</evidence>
<evidence type="ECO:0000313" key="13">
    <source>
        <dbReference type="Proteomes" id="UP000760494"/>
    </source>
</evidence>
<dbReference type="Proteomes" id="UP000760494">
    <property type="component" value="Unassembled WGS sequence"/>
</dbReference>
<sequence>MFRLIDMSPYILPGTLFALALPLFLLIKTFLSSQSRADQVSARPFKPPKGWWTDTKRFSVEQRAIFSQSWICVSHRSRFSKAGDYIAFEIAGFRLLLMLGKDDVVRAFHNVCRHRAFPVTRKTSGSASILGCKYHGWSYNNKGELMKAPHFEDVIGFDKSQNGLFPVHTKMDDKGFLHINLNSSPEAGDTKLEKAKAIGRSAPIGQTQQYLGSWEVKGKFNWKVPGKYLGLLAPNATHVYGVLGNAFDRELSSAHYKGSLSRLFGPSVAGKLRFSPLSTVYSQRGSPIWYQLKYSPESVRKTTVRCDVYSKSKQDSSDFEKRLKPDLEVEINSIIRRHEELYEKLASSAHSLYHGGDEHAALADMVDKHAEREKREGAEIKPAAANQCRSNGYAKAEGICMALEGLDDSGDLECKAIAALERRAIFNKTWIYLGVVTRWPADGEDCFYDLEQFKFTVRRESEDWKSIQVFTSDGTQMRHHITRTGLVFITFSDSTPEFNEYFPSLEELISTVDFTAFPFRTSLKYTGQYNWKTLIDGFQECLHCSFAHPSFSKVYAPTTYKVLNEKHFSRHFAEADCKHDSPSDGLFLYFFPNSTLNLYGGGISSFRTWPTDDPSKTIMQFDYYHKSSVETQEFQNYYKFARTVATEDNDLCEMAQMNLKVGIYTEGILNPNKENGVIHYQKRVFEMCLAEFNKETAANHEREKLDLSLDSNVSLAAAEGNI</sequence>
<dbReference type="PROSITE" id="PS51296">
    <property type="entry name" value="RIESKE"/>
    <property type="match status" value="1"/>
</dbReference>
<keyword evidence="9" id="KW-0408">Iron</keyword>
<comment type="pathway">
    <text evidence="2">Amine and polyamine biosynthesis; betaine biosynthesis via choline pathway; betaine aldehyde from choline (monooxygenase route): step 1/1.</text>
</comment>
<evidence type="ECO:0000256" key="7">
    <source>
        <dbReference type="ARBA" id="ARBA00022723"/>
    </source>
</evidence>
<dbReference type="Gene3D" id="3.90.380.10">
    <property type="entry name" value="Naphthalene 1,2-dioxygenase Alpha Subunit, Chain A, domain 1"/>
    <property type="match status" value="2"/>
</dbReference>
<comment type="similarity">
    <text evidence="3">Belongs to the choline monooxygenase family.</text>
</comment>
<dbReference type="EMBL" id="CABFJX010000384">
    <property type="protein sequence ID" value="VTT76501.1"/>
    <property type="molecule type" value="Genomic_DNA"/>
</dbReference>
<comment type="catalytic activity">
    <reaction evidence="11">
        <text>choline + 2 reduced [2Fe-2S]-[ferredoxin] + O2 + 2 H(+) = betaine aldehyde hydrate + 2 oxidized [2Fe-2S]-[ferredoxin] + H2O</text>
        <dbReference type="Rhea" id="RHEA:17769"/>
        <dbReference type="Rhea" id="RHEA-COMP:10000"/>
        <dbReference type="Rhea" id="RHEA-COMP:10001"/>
        <dbReference type="ChEBI" id="CHEBI:15354"/>
        <dbReference type="ChEBI" id="CHEBI:15377"/>
        <dbReference type="ChEBI" id="CHEBI:15378"/>
        <dbReference type="ChEBI" id="CHEBI:15379"/>
        <dbReference type="ChEBI" id="CHEBI:15870"/>
        <dbReference type="ChEBI" id="CHEBI:33737"/>
        <dbReference type="ChEBI" id="CHEBI:33738"/>
        <dbReference type="EC" id="1.14.15.7"/>
    </reaction>
</comment>
<evidence type="ECO:0000256" key="4">
    <source>
        <dbReference type="ARBA" id="ARBA00012763"/>
    </source>
</evidence>
<comment type="function">
    <text evidence="1">Catalyzes the first step of the osmoprotectant glycine betaine synthesis.</text>
</comment>
<evidence type="ECO:0000256" key="5">
    <source>
        <dbReference type="ARBA" id="ARBA00014931"/>
    </source>
</evidence>
<evidence type="ECO:0000256" key="8">
    <source>
        <dbReference type="ARBA" id="ARBA00023002"/>
    </source>
</evidence>
<reference evidence="12" key="1">
    <citation type="submission" date="2019-05" db="EMBL/GenBank/DDBJ databases">
        <authorList>
            <person name="Piombo E."/>
        </authorList>
    </citation>
    <scope>NUCLEOTIDE SEQUENCE</scope>
    <source>
        <strain evidence="12">C2S</strain>
    </source>
</reference>
<dbReference type="GO" id="GO:0005506">
    <property type="term" value="F:iron ion binding"/>
    <property type="evidence" value="ECO:0007669"/>
    <property type="project" value="InterPro"/>
</dbReference>
<evidence type="ECO:0000256" key="9">
    <source>
        <dbReference type="ARBA" id="ARBA00023004"/>
    </source>
</evidence>
<dbReference type="Pfam" id="PF00848">
    <property type="entry name" value="Ring_hydroxyl_A"/>
    <property type="match status" value="2"/>
</dbReference>
<keyword evidence="6" id="KW-0001">2Fe-2S</keyword>
<dbReference type="PANTHER" id="PTHR43756">
    <property type="entry name" value="CHOLINE MONOOXYGENASE, CHLOROPLASTIC"/>
    <property type="match status" value="1"/>
</dbReference>
<dbReference type="InterPro" id="IPR015879">
    <property type="entry name" value="Ring_hydroxy_dOase_asu_C_dom"/>
</dbReference>
<organism evidence="12 13">
    <name type="scientific">Fusarium fujikuroi</name>
    <name type="common">Bakanae and foot rot disease fungus</name>
    <name type="synonym">Gibberella fujikuroi</name>
    <dbReference type="NCBI Taxonomy" id="5127"/>
    <lineage>
        <taxon>Eukaryota</taxon>
        <taxon>Fungi</taxon>
        <taxon>Dikarya</taxon>
        <taxon>Ascomycota</taxon>
        <taxon>Pezizomycotina</taxon>
        <taxon>Sordariomycetes</taxon>
        <taxon>Hypocreomycetidae</taxon>
        <taxon>Hypocreales</taxon>
        <taxon>Nectriaceae</taxon>
        <taxon>Fusarium</taxon>
        <taxon>Fusarium fujikuroi species complex</taxon>
    </lineage>
</organism>
<evidence type="ECO:0000256" key="1">
    <source>
        <dbReference type="ARBA" id="ARBA00002149"/>
    </source>
</evidence>
<comment type="caution">
    <text evidence="12">The sequence shown here is derived from an EMBL/GenBank/DDBJ whole genome shotgun (WGS) entry which is preliminary data.</text>
</comment>
<dbReference type="PRINTS" id="PR00090">
    <property type="entry name" value="RNGDIOXGNASE"/>
</dbReference>
<evidence type="ECO:0000256" key="10">
    <source>
        <dbReference type="ARBA" id="ARBA00023014"/>
    </source>
</evidence>
<dbReference type="PANTHER" id="PTHR43756:SF6">
    <property type="entry name" value="CLUSTER-BINDING PROTEIN, PUTATIVE (AFU_ORTHOLOGUE AFUA_6G03920)-RELATED"/>
    <property type="match status" value="1"/>
</dbReference>
<keyword evidence="7" id="KW-0479">Metal-binding</keyword>
<dbReference type="InterPro" id="IPR001663">
    <property type="entry name" value="Rng_hydr_dOase-A"/>
</dbReference>
<dbReference type="GO" id="GO:0051537">
    <property type="term" value="F:2 iron, 2 sulfur cluster binding"/>
    <property type="evidence" value="ECO:0007669"/>
    <property type="project" value="UniProtKB-KW"/>
</dbReference>
<dbReference type="SUPFAM" id="SSF55961">
    <property type="entry name" value="Bet v1-like"/>
    <property type="match status" value="1"/>
</dbReference>
<keyword evidence="10" id="KW-0411">Iron-sulfur</keyword>
<gene>
    <name evidence="12" type="ORF">C2S_10416</name>
</gene>
<accession>A0A5Q3GCR0</accession>
<protein>
    <recommendedName>
        <fullName evidence="5">Choline monooxygenase, chloroplastic</fullName>
        <ecNumber evidence="4">1.14.15.7</ecNumber>
    </recommendedName>
</protein>
<evidence type="ECO:0000256" key="2">
    <source>
        <dbReference type="ARBA" id="ARBA00004866"/>
    </source>
</evidence>
<dbReference type="InterPro" id="IPR036922">
    <property type="entry name" value="Rieske_2Fe-2S_sf"/>
</dbReference>
<dbReference type="AlphaFoldDB" id="A0A5Q3GCR0"/>
<dbReference type="GO" id="GO:0019133">
    <property type="term" value="F:choline monooxygenase activity"/>
    <property type="evidence" value="ECO:0007669"/>
    <property type="project" value="UniProtKB-EC"/>
</dbReference>
<evidence type="ECO:0000256" key="3">
    <source>
        <dbReference type="ARBA" id="ARBA00010848"/>
    </source>
</evidence>
<keyword evidence="8" id="KW-0560">Oxidoreductase</keyword>
<dbReference type="Pfam" id="PF00355">
    <property type="entry name" value="Rieske"/>
    <property type="match status" value="1"/>
</dbReference>
<name>A0A5Q3GCR0_FUSFU</name>
<dbReference type="CDD" id="cd03469">
    <property type="entry name" value="Rieske_RO_Alpha_N"/>
    <property type="match status" value="1"/>
</dbReference>